<dbReference type="RefSeq" id="WP_307250707.1">
    <property type="nucleotide sequence ID" value="NZ_JAUSQZ010000001.1"/>
</dbReference>
<accession>A0ABT9PGX1</accession>
<protein>
    <submittedName>
        <fullName evidence="1">AcrR family transcriptional regulator</fullName>
    </submittedName>
</protein>
<comment type="caution">
    <text evidence="1">The sequence shown here is derived from an EMBL/GenBank/DDBJ whole genome shotgun (WGS) entry which is preliminary data.</text>
</comment>
<sequence length="198" mass="21645">MPALPSDDPRYARTRQALLTALLELGDDDLAEVSVGLLARAAGVHRTSFYNHFTSLPEAAAAALGVGMHEIMREDASARRTGIAPEEAALATTRRTFEYLAGHRGLYLLASDWRSPSGLRGIADVLAQQLREYRNRFGAGQNARPEHELQAEDVYVASAVEGYYAAMLHDGLAVESGTASRLLYAMLPSWMRTPQDRS</sequence>
<name>A0ABT9PGX1_9ACTN</name>
<evidence type="ECO:0000313" key="2">
    <source>
        <dbReference type="Proteomes" id="UP001235712"/>
    </source>
</evidence>
<keyword evidence="2" id="KW-1185">Reference proteome</keyword>
<reference evidence="1 2" key="1">
    <citation type="submission" date="2023-07" db="EMBL/GenBank/DDBJ databases">
        <title>Sequencing the genomes of 1000 actinobacteria strains.</title>
        <authorList>
            <person name="Klenk H.-P."/>
        </authorList>
    </citation>
    <scope>NUCLEOTIDE SEQUENCE [LARGE SCALE GENOMIC DNA]</scope>
    <source>
        <strain evidence="1 2">DSM 44388</strain>
    </source>
</reference>
<dbReference type="Gene3D" id="1.10.357.10">
    <property type="entry name" value="Tetracycline Repressor, domain 2"/>
    <property type="match status" value="1"/>
</dbReference>
<dbReference type="SUPFAM" id="SSF46689">
    <property type="entry name" value="Homeodomain-like"/>
    <property type="match status" value="1"/>
</dbReference>
<dbReference type="EMBL" id="JAUSQZ010000001">
    <property type="protein sequence ID" value="MDP9831185.1"/>
    <property type="molecule type" value="Genomic_DNA"/>
</dbReference>
<proteinExistence type="predicted"/>
<gene>
    <name evidence="1" type="ORF">J2S57_006934</name>
</gene>
<dbReference type="Proteomes" id="UP001235712">
    <property type="component" value="Unassembled WGS sequence"/>
</dbReference>
<organism evidence="1 2">
    <name type="scientific">Kineosporia succinea</name>
    <dbReference type="NCBI Taxonomy" id="84632"/>
    <lineage>
        <taxon>Bacteria</taxon>
        <taxon>Bacillati</taxon>
        <taxon>Actinomycetota</taxon>
        <taxon>Actinomycetes</taxon>
        <taxon>Kineosporiales</taxon>
        <taxon>Kineosporiaceae</taxon>
        <taxon>Kineosporia</taxon>
    </lineage>
</organism>
<dbReference type="InterPro" id="IPR009057">
    <property type="entry name" value="Homeodomain-like_sf"/>
</dbReference>
<evidence type="ECO:0000313" key="1">
    <source>
        <dbReference type="EMBL" id="MDP9831185.1"/>
    </source>
</evidence>